<dbReference type="GO" id="GO:0000155">
    <property type="term" value="F:phosphorelay sensor kinase activity"/>
    <property type="evidence" value="ECO:0007669"/>
    <property type="project" value="InterPro"/>
</dbReference>
<dbReference type="Pfam" id="PF06580">
    <property type="entry name" value="His_kinase"/>
    <property type="match status" value="1"/>
</dbReference>
<dbReference type="RefSeq" id="WP_316415173.1">
    <property type="nucleotide sequence ID" value="NZ_AP027080.1"/>
</dbReference>
<dbReference type="GO" id="GO:0016020">
    <property type="term" value="C:membrane"/>
    <property type="evidence" value="ECO:0007669"/>
    <property type="project" value="InterPro"/>
</dbReference>
<reference evidence="4" key="1">
    <citation type="journal article" date="2023" name="Int. J. Syst. Evol. Microbiol.">
        <title>Mesoterricola silvestris gen. nov., sp. nov., Mesoterricola sediminis sp. nov., Geothrix oryzae sp. nov., Geothrix edaphica sp. nov., Geothrix rubra sp. nov., and Geothrix limicola sp. nov., six novel members of Acidobacteriota isolated from soils.</title>
        <authorList>
            <person name="Itoh H."/>
            <person name="Sugisawa Y."/>
            <person name="Mise K."/>
            <person name="Xu Z."/>
            <person name="Kuniyasu M."/>
            <person name="Ushijima N."/>
            <person name="Kawano K."/>
            <person name="Kobayashi E."/>
            <person name="Shiratori Y."/>
            <person name="Masuda Y."/>
            <person name="Senoo K."/>
        </authorList>
    </citation>
    <scope>NUCLEOTIDE SEQUENCE [LARGE SCALE GENOMIC DNA]</scope>
    <source>
        <strain evidence="4">W79</strain>
    </source>
</reference>
<organism evidence="3 4">
    <name type="scientific">Mesoterricola silvestris</name>
    <dbReference type="NCBI Taxonomy" id="2927979"/>
    <lineage>
        <taxon>Bacteria</taxon>
        <taxon>Pseudomonadati</taxon>
        <taxon>Acidobacteriota</taxon>
        <taxon>Holophagae</taxon>
        <taxon>Holophagales</taxon>
        <taxon>Holophagaceae</taxon>
        <taxon>Mesoterricola</taxon>
    </lineage>
</organism>
<dbReference type="InterPro" id="IPR050640">
    <property type="entry name" value="Bact_2-comp_sensor_kinase"/>
</dbReference>
<name>A0AA48K8L8_9BACT</name>
<proteinExistence type="predicted"/>
<dbReference type="InterPro" id="IPR010559">
    <property type="entry name" value="Sig_transdc_His_kin_internal"/>
</dbReference>
<feature type="transmembrane region" description="Helical" evidence="1">
    <location>
        <begin position="39"/>
        <end position="60"/>
    </location>
</feature>
<dbReference type="InterPro" id="IPR036890">
    <property type="entry name" value="HATPase_C_sf"/>
</dbReference>
<keyword evidence="3" id="KW-0418">Kinase</keyword>
<dbReference type="PANTHER" id="PTHR34220:SF7">
    <property type="entry name" value="SENSOR HISTIDINE KINASE YPDA"/>
    <property type="match status" value="1"/>
</dbReference>
<dbReference type="EMBL" id="AP027080">
    <property type="protein sequence ID" value="BDU72260.1"/>
    <property type="molecule type" value="Genomic_DNA"/>
</dbReference>
<dbReference type="Proteomes" id="UP001238179">
    <property type="component" value="Chromosome"/>
</dbReference>
<dbReference type="Gene3D" id="3.30.565.10">
    <property type="entry name" value="Histidine kinase-like ATPase, C-terminal domain"/>
    <property type="match status" value="1"/>
</dbReference>
<feature type="transmembrane region" description="Helical" evidence="1">
    <location>
        <begin position="75"/>
        <end position="101"/>
    </location>
</feature>
<keyword evidence="1" id="KW-1133">Transmembrane helix</keyword>
<sequence>MNPILSSRARLGTYLLGWVPIVALLTFVAMSQDWRLAEALALAVPMGAGGAFMFLSSWYLCRALPLRSTRVGSHWTAWILAAVIMAALWAGAGLALAWCLAKATPLTGLYHRAHAALPTLVGIGAVLYLATLTLHYLLDAVDLGKQSEAREAEFRILAQDAELRALRAQLNPHFLFNSLNSISALTTIDPPKARTMCILLSDFLRGSLRLGEKRLVSLSEEVDLLKAYLSIEQIRFGSRLQVQWELDPATLGEEIPALLLQPLVENAIKHGIAGLTEGGVVRVASRREGNVLELRVENPVDPDTPVVHGLGMGQRQVRSRLQMRFGDRMRFEAGTTDGVHRVRMVFPCEVKP</sequence>
<dbReference type="PANTHER" id="PTHR34220">
    <property type="entry name" value="SENSOR HISTIDINE KINASE YPDA"/>
    <property type="match status" value="1"/>
</dbReference>
<feature type="transmembrane region" description="Helical" evidence="1">
    <location>
        <begin position="12"/>
        <end position="30"/>
    </location>
</feature>
<keyword evidence="1" id="KW-0812">Transmembrane</keyword>
<keyword evidence="1" id="KW-0472">Membrane</keyword>
<dbReference type="KEGG" id="msil:METEAL_14340"/>
<evidence type="ECO:0000256" key="1">
    <source>
        <dbReference type="SAM" id="Phobius"/>
    </source>
</evidence>
<evidence type="ECO:0000313" key="3">
    <source>
        <dbReference type="EMBL" id="BDU72260.1"/>
    </source>
</evidence>
<keyword evidence="3" id="KW-0808">Transferase</keyword>
<dbReference type="SUPFAM" id="SSF55874">
    <property type="entry name" value="ATPase domain of HSP90 chaperone/DNA topoisomerase II/histidine kinase"/>
    <property type="match status" value="1"/>
</dbReference>
<feature type="domain" description="Signal transduction histidine kinase internal region" evidence="2">
    <location>
        <begin position="161"/>
        <end position="240"/>
    </location>
</feature>
<dbReference type="AlphaFoldDB" id="A0AA48K8L8"/>
<gene>
    <name evidence="3" type="primary">algZ_1</name>
    <name evidence="3" type="ORF">METEAL_14340</name>
</gene>
<protein>
    <submittedName>
        <fullName evidence="3">Histidine kinase</fullName>
    </submittedName>
</protein>
<evidence type="ECO:0000259" key="2">
    <source>
        <dbReference type="Pfam" id="PF06580"/>
    </source>
</evidence>
<evidence type="ECO:0000313" key="4">
    <source>
        <dbReference type="Proteomes" id="UP001238179"/>
    </source>
</evidence>
<keyword evidence="4" id="KW-1185">Reference proteome</keyword>
<feature type="transmembrane region" description="Helical" evidence="1">
    <location>
        <begin position="113"/>
        <end position="138"/>
    </location>
</feature>
<accession>A0AA48K8L8</accession>